<dbReference type="AlphaFoldDB" id="A0AAD7UHX6"/>
<evidence type="ECO:0000313" key="2">
    <source>
        <dbReference type="EMBL" id="KAJ8607004.1"/>
    </source>
</evidence>
<keyword evidence="3" id="KW-1185">Reference proteome</keyword>
<dbReference type="Proteomes" id="UP001230188">
    <property type="component" value="Unassembled WGS sequence"/>
</dbReference>
<comment type="caution">
    <text evidence="2">The sequence shown here is derived from an EMBL/GenBank/DDBJ whole genome shotgun (WGS) entry which is preliminary data.</text>
</comment>
<name>A0AAD7UHX6_9STRA</name>
<evidence type="ECO:0000256" key="1">
    <source>
        <dbReference type="SAM" id="MobiDB-lite"/>
    </source>
</evidence>
<evidence type="ECO:0000313" key="3">
    <source>
        <dbReference type="Proteomes" id="UP001230188"/>
    </source>
</evidence>
<gene>
    <name evidence="2" type="ORF">CTAYLR_006233</name>
</gene>
<proteinExistence type="predicted"/>
<protein>
    <submittedName>
        <fullName evidence="2">Uncharacterized protein</fullName>
    </submittedName>
</protein>
<reference evidence="2" key="1">
    <citation type="submission" date="2023-01" db="EMBL/GenBank/DDBJ databases">
        <title>Metagenome sequencing of chrysophaentin producing Chrysophaeum taylorii.</title>
        <authorList>
            <person name="Davison J."/>
            <person name="Bewley C."/>
        </authorList>
    </citation>
    <scope>NUCLEOTIDE SEQUENCE</scope>
    <source>
        <strain evidence="2">NIES-1699</strain>
    </source>
</reference>
<sequence>MLPTPVPSRCPRLGRQPFGEPNDVANPGTVADAHDRAVASTNHGADSRPNDAAERVSVGLTNRAANSRAIVVAHSSSVVLSYDSANLDAFCDFHRRHLRFPKRSAFRFAIIQTFGEPNDVANPCTVADAHDRAVASTNHGADSRPNDAAERVSVGLTNRVANSRAIVVAHSSSVVLSYDSANLDAFCGAKSCTNPVAKRASVIDTLVSSKRSAFRLAIIQPFGEPTMLPPLPIDAAERVSVGLTNRVADSRAIVAAHSPSVVLSYDSADLDALCYANSCTNPVAKRASVIDTLVFPKLLTLRLADGDAVSTAQLDPFERAICSAITCPSAGPTSLPTTDGLAQLLPLVRAHHNAEHGAHGVAEPRTHAATEQPPFVCSLLDPNLIALIDPQFDTVSSAHRSPVEHTDQCADPRLFCEPDASANAGAISDALGRAVPRTHYVADAGTFNAAELVSVVRTRISPKRKPLCVSHSRAFNGPKWSALAEAFIRT</sequence>
<accession>A0AAD7UHX6</accession>
<dbReference type="EMBL" id="JAQMWT010000238">
    <property type="protein sequence ID" value="KAJ8607004.1"/>
    <property type="molecule type" value="Genomic_DNA"/>
</dbReference>
<feature type="region of interest" description="Disordered" evidence="1">
    <location>
        <begin position="1"/>
        <end position="29"/>
    </location>
</feature>
<organism evidence="2 3">
    <name type="scientific">Chrysophaeum taylorii</name>
    <dbReference type="NCBI Taxonomy" id="2483200"/>
    <lineage>
        <taxon>Eukaryota</taxon>
        <taxon>Sar</taxon>
        <taxon>Stramenopiles</taxon>
        <taxon>Ochrophyta</taxon>
        <taxon>Pelagophyceae</taxon>
        <taxon>Pelagomonadales</taxon>
        <taxon>Pelagomonadaceae</taxon>
        <taxon>Chrysophaeum</taxon>
    </lineage>
</organism>